<comment type="function">
    <text evidence="7">Catalyzes the decarboxylation of four acetate groups of uroporphyrinogen-III to yield coproporphyrinogen-III.</text>
</comment>
<dbReference type="UniPathway" id="UPA00251">
    <property type="reaction ID" value="UER00321"/>
</dbReference>
<organism evidence="12 13">
    <name type="scientific">Candidatus Raskinella chloraquaticus</name>
    <dbReference type="NCBI Taxonomy" id="1951219"/>
    <lineage>
        <taxon>Bacteria</taxon>
        <taxon>Pseudomonadati</taxon>
        <taxon>Pseudomonadota</taxon>
        <taxon>Alphaproteobacteria</taxon>
        <taxon>Hyphomicrobiales</taxon>
        <taxon>Phreatobacteraceae</taxon>
        <taxon>Candidatus Raskinella</taxon>
    </lineage>
</organism>
<evidence type="ECO:0000313" key="12">
    <source>
        <dbReference type="EMBL" id="OQW52513.1"/>
    </source>
</evidence>
<comment type="subcellular location">
    <subcellularLocation>
        <location evidence="7">Cytoplasm</location>
    </subcellularLocation>
</comment>
<evidence type="ECO:0000256" key="3">
    <source>
        <dbReference type="ARBA" id="ARBA00012288"/>
    </source>
</evidence>
<feature type="binding site" evidence="7">
    <location>
        <position position="322"/>
    </location>
    <ligand>
        <name>substrate</name>
    </ligand>
</feature>
<comment type="subunit">
    <text evidence="7">Homodimer.</text>
</comment>
<evidence type="ECO:0000256" key="5">
    <source>
        <dbReference type="ARBA" id="ARBA00023239"/>
    </source>
</evidence>
<reference evidence="12 13" key="1">
    <citation type="journal article" date="2017" name="Water Res.">
        <title>Comammox in drinking water systems.</title>
        <authorList>
            <person name="Wang Y."/>
            <person name="Ma L."/>
            <person name="Mao Y."/>
            <person name="Jiang X."/>
            <person name="Xia Y."/>
            <person name="Yu K."/>
            <person name="Li B."/>
            <person name="Zhang T."/>
        </authorList>
    </citation>
    <scope>NUCLEOTIDE SEQUENCE [LARGE SCALE GENOMIC DNA]</scope>
    <source>
        <strain evidence="12">SG_bin8</strain>
    </source>
</reference>
<evidence type="ECO:0000256" key="7">
    <source>
        <dbReference type="HAMAP-Rule" id="MF_00218"/>
    </source>
</evidence>
<dbReference type="GO" id="GO:0019353">
    <property type="term" value="P:protoporphyrinogen IX biosynthetic process from glutamate"/>
    <property type="evidence" value="ECO:0007669"/>
    <property type="project" value="TreeGrafter"/>
</dbReference>
<keyword evidence="6 7" id="KW-0627">Porphyrin biosynthesis</keyword>
<dbReference type="InterPro" id="IPR000257">
    <property type="entry name" value="Uroporphyrinogen_deCOase"/>
</dbReference>
<dbReference type="RefSeq" id="WP_376801666.1">
    <property type="nucleotide sequence ID" value="NZ_DBNB01000020.1"/>
</dbReference>
<dbReference type="InterPro" id="IPR038071">
    <property type="entry name" value="UROD/MetE-like_sf"/>
</dbReference>
<feature type="domain" description="Uroporphyrinogen decarboxylase (URO-D)" evidence="10">
    <location>
        <begin position="22"/>
        <end position="31"/>
    </location>
</feature>
<evidence type="ECO:0000259" key="10">
    <source>
        <dbReference type="PROSITE" id="PS00906"/>
    </source>
</evidence>
<dbReference type="AlphaFoldDB" id="A0A1W9HYJ0"/>
<accession>A0A1W9HYJ0</accession>
<feature type="binding site" evidence="7">
    <location>
        <begin position="27"/>
        <end position="31"/>
    </location>
    <ligand>
        <name>substrate</name>
    </ligand>
</feature>
<dbReference type="PROSITE" id="PS00907">
    <property type="entry name" value="UROD_2"/>
    <property type="match status" value="1"/>
</dbReference>
<sequence>MNATKAGRFQQTLSGHALWPPPLWLMRQAGRYLPEYRAVRAQAGSFLDLCFSPELACEVTLQPIRRFDFDAAILFSDILVIPHAMGRDVRFMAGEGPRLDPLQGDDDIDRLVVESAIDRLDAVYEAVAAIRSRLGAEKALIGFCGGPWTVATYMIAGRGKDEQIAAKHWAYASPQRLDRLIDRLCVVSIQHLIAQLKAGADTVQIFETWSGALDASAFERFVVRPTARIVKGVRETVPDAKIIGFPRGAGPMLPFYAEVTGVDAIGFDWGLDPQWVSSTIGLPVQGNLDPLRLVAGRAAIDEGLERLLPAMRGRPFVFNLGHGITPEARIEDVAYLVDCVRTS</sequence>
<evidence type="ECO:0000256" key="8">
    <source>
        <dbReference type="RuleBase" id="RU000554"/>
    </source>
</evidence>
<comment type="catalytic activity">
    <reaction evidence="7 8">
        <text>uroporphyrinogen III + 4 H(+) = coproporphyrinogen III + 4 CO2</text>
        <dbReference type="Rhea" id="RHEA:19865"/>
        <dbReference type="ChEBI" id="CHEBI:15378"/>
        <dbReference type="ChEBI" id="CHEBI:16526"/>
        <dbReference type="ChEBI" id="CHEBI:57308"/>
        <dbReference type="ChEBI" id="CHEBI:57309"/>
        <dbReference type="EC" id="4.1.1.37"/>
    </reaction>
</comment>
<dbReference type="InterPro" id="IPR006361">
    <property type="entry name" value="Uroporphyrinogen_deCO2ase_HemE"/>
</dbReference>
<evidence type="ECO:0000259" key="11">
    <source>
        <dbReference type="PROSITE" id="PS00907"/>
    </source>
</evidence>
<comment type="caution">
    <text evidence="12">The sequence shown here is derived from an EMBL/GenBank/DDBJ whole genome shotgun (WGS) entry which is preliminary data.</text>
</comment>
<keyword evidence="4 7" id="KW-0210">Decarboxylase</keyword>
<evidence type="ECO:0000256" key="1">
    <source>
        <dbReference type="ARBA" id="ARBA00004804"/>
    </source>
</evidence>
<evidence type="ECO:0000313" key="13">
    <source>
        <dbReference type="Proteomes" id="UP000192872"/>
    </source>
</evidence>
<feature type="binding site" evidence="7">
    <location>
        <position position="153"/>
    </location>
    <ligand>
        <name>substrate</name>
    </ligand>
</feature>
<dbReference type="NCBIfam" id="TIGR01464">
    <property type="entry name" value="hemE"/>
    <property type="match status" value="1"/>
</dbReference>
<dbReference type="EC" id="4.1.1.37" evidence="3 7"/>
<dbReference type="SUPFAM" id="SSF51726">
    <property type="entry name" value="UROD/MetE-like"/>
    <property type="match status" value="1"/>
</dbReference>
<comment type="similarity">
    <text evidence="2 7 9">Belongs to the uroporphyrinogen decarboxylase family.</text>
</comment>
<gene>
    <name evidence="7" type="primary">hemE</name>
    <name evidence="12" type="ORF">A4S15_06620</name>
</gene>
<evidence type="ECO:0000256" key="6">
    <source>
        <dbReference type="ARBA" id="ARBA00023244"/>
    </source>
</evidence>
<feature type="binding site" evidence="7">
    <location>
        <position position="77"/>
    </location>
    <ligand>
        <name>substrate</name>
    </ligand>
</feature>
<dbReference type="EMBL" id="LWDL01000012">
    <property type="protein sequence ID" value="OQW52513.1"/>
    <property type="molecule type" value="Genomic_DNA"/>
</dbReference>
<name>A0A1W9HYJ0_9HYPH</name>
<dbReference type="HAMAP" id="MF_00218">
    <property type="entry name" value="URO_D"/>
    <property type="match status" value="1"/>
</dbReference>
<comment type="caution">
    <text evidence="7">Lacks conserved residue(s) required for the propagation of feature annotation.</text>
</comment>
<dbReference type="Pfam" id="PF01208">
    <property type="entry name" value="URO-D"/>
    <property type="match status" value="1"/>
</dbReference>
<comment type="pathway">
    <text evidence="1 7 8">Porphyrin-containing compound metabolism; protoporphyrin-IX biosynthesis; coproporphyrinogen-III from 5-aminolevulinate: step 4/4.</text>
</comment>
<feature type="domain" description="Uroporphyrinogen decarboxylase (URO-D)" evidence="11">
    <location>
        <begin position="141"/>
        <end position="157"/>
    </location>
</feature>
<feature type="binding site" evidence="7">
    <location>
        <position position="208"/>
    </location>
    <ligand>
        <name>substrate</name>
    </ligand>
</feature>
<evidence type="ECO:0000256" key="4">
    <source>
        <dbReference type="ARBA" id="ARBA00022793"/>
    </source>
</evidence>
<dbReference type="Proteomes" id="UP000192872">
    <property type="component" value="Unassembled WGS sequence"/>
</dbReference>
<dbReference type="GO" id="GO:0004853">
    <property type="term" value="F:uroporphyrinogen decarboxylase activity"/>
    <property type="evidence" value="ECO:0007669"/>
    <property type="project" value="UniProtKB-UniRule"/>
</dbReference>
<evidence type="ECO:0000256" key="2">
    <source>
        <dbReference type="ARBA" id="ARBA00009935"/>
    </source>
</evidence>
<dbReference type="PANTHER" id="PTHR21091:SF169">
    <property type="entry name" value="UROPORPHYRINOGEN DECARBOXYLASE"/>
    <property type="match status" value="1"/>
</dbReference>
<dbReference type="STRING" id="1827387.A4S15_06620"/>
<dbReference type="PANTHER" id="PTHR21091">
    <property type="entry name" value="METHYLTETRAHYDROFOLATE:HOMOCYSTEINE METHYLTRANSFERASE RELATED"/>
    <property type="match status" value="1"/>
</dbReference>
<dbReference type="CDD" id="cd00717">
    <property type="entry name" value="URO-D"/>
    <property type="match status" value="1"/>
</dbReference>
<dbReference type="Gene3D" id="3.20.20.210">
    <property type="match status" value="1"/>
</dbReference>
<keyword evidence="7" id="KW-0963">Cytoplasm</keyword>
<dbReference type="PROSITE" id="PS00906">
    <property type="entry name" value="UROD_1"/>
    <property type="match status" value="1"/>
</dbReference>
<dbReference type="GO" id="GO:0005829">
    <property type="term" value="C:cytosol"/>
    <property type="evidence" value="ECO:0007669"/>
    <property type="project" value="TreeGrafter"/>
</dbReference>
<keyword evidence="5 7" id="KW-0456">Lyase</keyword>
<feature type="site" description="Transition state stabilizer" evidence="7">
    <location>
        <position position="77"/>
    </location>
</feature>
<evidence type="ECO:0000256" key="9">
    <source>
        <dbReference type="RuleBase" id="RU004169"/>
    </source>
</evidence>
<protein>
    <recommendedName>
        <fullName evidence="3 7">Uroporphyrinogen decarboxylase</fullName>
        <shortName evidence="7">UPD</shortName>
        <shortName evidence="7">URO-D</shortName>
        <ecNumber evidence="3 7">4.1.1.37</ecNumber>
    </recommendedName>
</protein>
<proteinExistence type="inferred from homology"/>